<organism evidence="2 3">
    <name type="scientific">Xanthomonas citri pv. citri</name>
    <dbReference type="NCBI Taxonomy" id="611301"/>
    <lineage>
        <taxon>Bacteria</taxon>
        <taxon>Pseudomonadati</taxon>
        <taxon>Pseudomonadota</taxon>
        <taxon>Gammaproteobacteria</taxon>
        <taxon>Lysobacterales</taxon>
        <taxon>Lysobacteraceae</taxon>
        <taxon>Xanthomonas</taxon>
    </lineage>
</organism>
<accession>A0A8I0GWS1</accession>
<dbReference type="EMBL" id="JAABFR010000344">
    <property type="protein sequence ID" value="MBD4335734.1"/>
    <property type="molecule type" value="Genomic_DNA"/>
</dbReference>
<reference evidence="2" key="1">
    <citation type="submission" date="2020-01" db="EMBL/GenBank/DDBJ databases">
        <authorList>
            <person name="Richard D."/>
        </authorList>
    </citation>
    <scope>NUCLEOTIDE SEQUENCE</scope>
    <source>
        <strain evidence="2">JP541</strain>
    </source>
</reference>
<keyword evidence="1" id="KW-0472">Membrane</keyword>
<dbReference type="Proteomes" id="UP000653002">
    <property type="component" value="Unassembled WGS sequence"/>
</dbReference>
<evidence type="ECO:0000313" key="3">
    <source>
        <dbReference type="Proteomes" id="UP000653002"/>
    </source>
</evidence>
<gene>
    <name evidence="2" type="ORF">GUH15_06595</name>
</gene>
<feature type="transmembrane region" description="Helical" evidence="1">
    <location>
        <begin position="41"/>
        <end position="65"/>
    </location>
</feature>
<feature type="non-terminal residue" evidence="2">
    <location>
        <position position="1"/>
    </location>
</feature>
<evidence type="ECO:0000313" key="2">
    <source>
        <dbReference type="EMBL" id="MBD4335734.1"/>
    </source>
</evidence>
<dbReference type="AlphaFoldDB" id="A0A8I0GWS1"/>
<keyword evidence="1" id="KW-1133">Transmembrane helix</keyword>
<sequence length="87" mass="9210">LAAAWLFFAGLYPYVNSGDGVLAVQSLNISLGIGILGAVNALPLMLGVFGWMFAAAFLALTVFSWHPSRIKVSSRDAAAFGFLLFSL</sequence>
<protein>
    <submittedName>
        <fullName evidence="2">Uncharacterized protein</fullName>
    </submittedName>
</protein>
<keyword evidence="1" id="KW-0812">Transmembrane</keyword>
<comment type="caution">
    <text evidence="2">The sequence shown here is derived from an EMBL/GenBank/DDBJ whole genome shotgun (WGS) entry which is preliminary data.</text>
</comment>
<evidence type="ECO:0000256" key="1">
    <source>
        <dbReference type="SAM" id="Phobius"/>
    </source>
</evidence>
<proteinExistence type="predicted"/>
<name>A0A8I0GWS1_XANCI</name>
<feature type="non-terminal residue" evidence="2">
    <location>
        <position position="87"/>
    </location>
</feature>